<dbReference type="EMBL" id="FTOQ01000016">
    <property type="protein sequence ID" value="SIT10220.1"/>
    <property type="molecule type" value="Genomic_DNA"/>
</dbReference>
<dbReference type="InterPro" id="IPR001343">
    <property type="entry name" value="Hemolysn_Ca-bd"/>
</dbReference>
<protein>
    <submittedName>
        <fullName evidence="3">Ca2+-binding protein, RTX toxin-related</fullName>
    </submittedName>
</protein>
<evidence type="ECO:0000259" key="2">
    <source>
        <dbReference type="Pfam" id="PF13403"/>
    </source>
</evidence>
<organism evidence="3 4">
    <name type="scientific">Roseivivax lentus</name>
    <dbReference type="NCBI Taxonomy" id="633194"/>
    <lineage>
        <taxon>Bacteria</taxon>
        <taxon>Pseudomonadati</taxon>
        <taxon>Pseudomonadota</taxon>
        <taxon>Alphaproteobacteria</taxon>
        <taxon>Rhodobacterales</taxon>
        <taxon>Roseobacteraceae</taxon>
        <taxon>Roseivivax</taxon>
    </lineage>
</organism>
<evidence type="ECO:0000313" key="4">
    <source>
        <dbReference type="Proteomes" id="UP000186684"/>
    </source>
</evidence>
<dbReference type="PRINTS" id="PR00313">
    <property type="entry name" value="CABNDNGRPT"/>
</dbReference>
<dbReference type="SUPFAM" id="SSF51294">
    <property type="entry name" value="Hedgehog/intein (Hint) domain"/>
    <property type="match status" value="1"/>
</dbReference>
<dbReference type="Pfam" id="PF00353">
    <property type="entry name" value="HemolysinCabind"/>
    <property type="match status" value="2"/>
</dbReference>
<dbReference type="Gene3D" id="2.170.16.10">
    <property type="entry name" value="Hedgehog/Intein (Hint) domain"/>
    <property type="match status" value="1"/>
</dbReference>
<evidence type="ECO:0000313" key="3">
    <source>
        <dbReference type="EMBL" id="SIT10220.1"/>
    </source>
</evidence>
<gene>
    <name evidence="3" type="ORF">SAMN05421759_1163</name>
</gene>
<dbReference type="GO" id="GO:0005509">
    <property type="term" value="F:calcium ion binding"/>
    <property type="evidence" value="ECO:0007669"/>
    <property type="project" value="InterPro"/>
</dbReference>
<proteinExistence type="predicted"/>
<reference evidence="4" key="1">
    <citation type="submission" date="2017-01" db="EMBL/GenBank/DDBJ databases">
        <authorList>
            <person name="Varghese N."/>
            <person name="Submissions S."/>
        </authorList>
    </citation>
    <scope>NUCLEOTIDE SEQUENCE [LARGE SCALE GENOMIC DNA]</scope>
    <source>
        <strain evidence="4">DSM 29430</strain>
    </source>
</reference>
<dbReference type="InterPro" id="IPR036844">
    <property type="entry name" value="Hint_dom_sf"/>
</dbReference>
<feature type="region of interest" description="Disordered" evidence="1">
    <location>
        <begin position="104"/>
        <end position="180"/>
    </location>
</feature>
<dbReference type="OrthoDB" id="6305173at2"/>
<feature type="compositionally biased region" description="Polar residues" evidence="1">
    <location>
        <begin position="132"/>
        <end position="142"/>
    </location>
</feature>
<evidence type="ECO:0000256" key="1">
    <source>
        <dbReference type="SAM" id="MobiDB-lite"/>
    </source>
</evidence>
<dbReference type="Pfam" id="PF13403">
    <property type="entry name" value="Hint_2"/>
    <property type="match status" value="1"/>
</dbReference>
<feature type="domain" description="Hedgehog/Intein (Hint)" evidence="2">
    <location>
        <begin position="523"/>
        <end position="657"/>
    </location>
</feature>
<dbReference type="RefSeq" id="WP_143526266.1">
    <property type="nucleotide sequence ID" value="NZ_FTOQ01000016.1"/>
</dbReference>
<dbReference type="SUPFAM" id="SSF51120">
    <property type="entry name" value="beta-Roll"/>
    <property type="match status" value="1"/>
</dbReference>
<dbReference type="InterPro" id="IPR018511">
    <property type="entry name" value="Hemolysin-typ_Ca-bd_CS"/>
</dbReference>
<dbReference type="Gene3D" id="2.150.10.10">
    <property type="entry name" value="Serralysin-like metalloprotease, C-terminal"/>
    <property type="match status" value="1"/>
</dbReference>
<dbReference type="AlphaFoldDB" id="A0A1N7PI78"/>
<keyword evidence="4" id="KW-1185">Reference proteome</keyword>
<sequence>MTGYISEVDYDGGAGSNFVEVVVPAGTDVSGYTLVIYDTDGKIIETFTFGTPSQTIAGRDVYLFDDAIGNWIDLHNNEAVSLVDGTGTVVQFIAFKDPITAVEGPANGQSATQIGEHSGGEQSLASSDDGASYSTTRTSSPGTIEAPGDGIVSGTESDDSIDAAYTGDPEGDKVDNGWGTGPGGDGDLIYGLGGADTINAGAGDDTVYGDSAIPPPGPAAGAELLTADITDGDIDGSGRAVFLISDLGNESLANDLTITDTATEALTLLEIRELGDDDGEDDVIRIDLSTFDDDFDILIGNERSNDIIYMMGVESEVDNGDGTFTYSYIGKDDALHTVTVDPDLATVIAVFSEVATPGFDDVIDGGVGNDLLYGEGGNDSLSGGTGDDTLIGGDGNDTIIGGSGSDQIDGGVGDDSLTGGDGNDIFIVSDGNNTITDFNFGNTGALGDGDQTNNDFIDLSGYYDSLDELRADQADDGILNQSNAFDDEGKAVDYSDKTQFGFNSLTMQGATASSYSYDNTGIVCFAKGTQILTPRGDVPIETLKPGELVTTLDHGPQPLLWIGMSHVNARALRENEKLRPILIKEGVLGNERDLLVSRQHGMMLGPDHLVRAIHLARETRGVRVAHGKRDVTYVHLLFERHQIVIAEGTPSESFYPGPNALKTIGTAARADLMRHIPALNEPDAFERREFTESVYGPTARPFAQAHEVSALQAGHMLGSRPIDLFVRS</sequence>
<dbReference type="InterPro" id="IPR028992">
    <property type="entry name" value="Hedgehog/Intein_dom"/>
</dbReference>
<accession>A0A1N7PI78</accession>
<feature type="compositionally biased region" description="Polar residues" evidence="1">
    <location>
        <begin position="107"/>
        <end position="126"/>
    </location>
</feature>
<dbReference type="PROSITE" id="PS00330">
    <property type="entry name" value="HEMOLYSIN_CALCIUM"/>
    <property type="match status" value="3"/>
</dbReference>
<dbReference type="InterPro" id="IPR011049">
    <property type="entry name" value="Serralysin-like_metalloprot_C"/>
</dbReference>
<dbReference type="STRING" id="633194.SAMN05421759_1163"/>
<dbReference type="Proteomes" id="UP000186684">
    <property type="component" value="Unassembled WGS sequence"/>
</dbReference>
<name>A0A1N7PI78_9RHOB</name>